<dbReference type="InterPro" id="IPR000914">
    <property type="entry name" value="SBP_5_dom"/>
</dbReference>
<reference evidence="7" key="1">
    <citation type="journal article" date="2019" name="Int. J. Syst. Evol. Microbiol.">
        <title>The Global Catalogue of Microorganisms (GCM) 10K type strain sequencing project: providing services to taxonomists for standard genome sequencing and annotation.</title>
        <authorList>
            <consortium name="The Broad Institute Genomics Platform"/>
            <consortium name="The Broad Institute Genome Sequencing Center for Infectious Disease"/>
            <person name="Wu L."/>
            <person name="Ma J."/>
        </authorList>
    </citation>
    <scope>NUCLEOTIDE SEQUENCE [LARGE SCALE GENOMIC DNA]</scope>
    <source>
        <strain evidence="7">CGMCC 1.13681</strain>
    </source>
</reference>
<protein>
    <submittedName>
        <fullName evidence="6">ABC transporter substrate-binding protein</fullName>
    </submittedName>
</protein>
<dbReference type="PANTHER" id="PTHR30290:SF10">
    <property type="entry name" value="PERIPLASMIC OLIGOPEPTIDE-BINDING PROTEIN-RELATED"/>
    <property type="match status" value="1"/>
</dbReference>
<sequence length="506" mass="55022">MTLLSGCGALGLGDEEGGDPILVGTTDEVTSLDPAVAYDAGSWALISTLGQSLLTFQPNGSEPVPDAAETCEFTDDELTTYECTLRKGLTFANGEEITAEDVVFSFDRIKKYWDKEEDGTWPVVSTLKKTEAVGSDKVVFHLSTPDATWPFKLASSAGTIVSRESYPMGSALEGSSVVGSGPYVLKSYTKGKSAVLERNPKYKGALEVHNDTVEIRYYASSEKLSTAWKAKELDVVSRELPSEEYSRLESDPPAGVRLSAAKGSAVRHMVFNVRAGSRTKDLAVRRAISALVDRDDIAVNGQANTVIPLYSVLPAGVQGHTTPFYDKVPTNDPAEAEKILRDAGIPTPFTFTYAYRADSGKDQESKLLAKQLGRKGLFKVQLKPLKADAYFDMVSEGKTDAFGVGWLPDFPDPITYIEPVVGSANTYNNGFSDARVDGLIKNIGKVAERSRIGADLNNVDVRVAQELPLLPLYQERDFTLTTDHILGGENMIDSTGAWRVWELSRE</sequence>
<evidence type="ECO:0000256" key="3">
    <source>
        <dbReference type="ARBA" id="ARBA00022448"/>
    </source>
</evidence>
<dbReference type="PANTHER" id="PTHR30290">
    <property type="entry name" value="PERIPLASMIC BINDING COMPONENT OF ABC TRANSPORTER"/>
    <property type="match status" value="1"/>
</dbReference>
<comment type="caution">
    <text evidence="6">The sequence shown here is derived from an EMBL/GenBank/DDBJ whole genome shotgun (WGS) entry which is preliminary data.</text>
</comment>
<dbReference type="InterPro" id="IPR039424">
    <property type="entry name" value="SBP_5"/>
</dbReference>
<dbReference type="SUPFAM" id="SSF53850">
    <property type="entry name" value="Periplasmic binding protein-like II"/>
    <property type="match status" value="1"/>
</dbReference>
<evidence type="ECO:0000256" key="4">
    <source>
        <dbReference type="ARBA" id="ARBA00022729"/>
    </source>
</evidence>
<proteinExistence type="inferred from homology"/>
<keyword evidence="3" id="KW-0813">Transport</keyword>
<dbReference type="Proteomes" id="UP001596413">
    <property type="component" value="Unassembled WGS sequence"/>
</dbReference>
<feature type="domain" description="Solute-binding protein family 5" evidence="5">
    <location>
        <begin position="62"/>
        <end position="427"/>
    </location>
</feature>
<dbReference type="Gene3D" id="3.10.105.10">
    <property type="entry name" value="Dipeptide-binding Protein, Domain 3"/>
    <property type="match status" value="1"/>
</dbReference>
<dbReference type="EMBL" id="JBHSZO010000012">
    <property type="protein sequence ID" value="MFC7218488.1"/>
    <property type="molecule type" value="Genomic_DNA"/>
</dbReference>
<dbReference type="PIRSF" id="PIRSF002741">
    <property type="entry name" value="MppA"/>
    <property type="match status" value="1"/>
</dbReference>
<name>A0ABW2GCL1_9ACTN</name>
<comment type="similarity">
    <text evidence="2">Belongs to the bacterial solute-binding protein 5 family.</text>
</comment>
<gene>
    <name evidence="6" type="ORF">ACFQLX_09960</name>
</gene>
<organism evidence="6 7">
    <name type="scientific">Streptomyces polyrhachis</name>
    <dbReference type="NCBI Taxonomy" id="1282885"/>
    <lineage>
        <taxon>Bacteria</taxon>
        <taxon>Bacillati</taxon>
        <taxon>Actinomycetota</taxon>
        <taxon>Actinomycetes</taxon>
        <taxon>Kitasatosporales</taxon>
        <taxon>Streptomycetaceae</taxon>
        <taxon>Streptomyces</taxon>
    </lineage>
</organism>
<keyword evidence="7" id="KW-1185">Reference proteome</keyword>
<dbReference type="RefSeq" id="WP_386413847.1">
    <property type="nucleotide sequence ID" value="NZ_JBHSZO010000012.1"/>
</dbReference>
<accession>A0ABW2GCL1</accession>
<keyword evidence="4" id="KW-0732">Signal</keyword>
<evidence type="ECO:0000259" key="5">
    <source>
        <dbReference type="Pfam" id="PF00496"/>
    </source>
</evidence>
<evidence type="ECO:0000313" key="6">
    <source>
        <dbReference type="EMBL" id="MFC7218488.1"/>
    </source>
</evidence>
<dbReference type="InterPro" id="IPR030678">
    <property type="entry name" value="Peptide/Ni-bd"/>
</dbReference>
<evidence type="ECO:0000256" key="1">
    <source>
        <dbReference type="ARBA" id="ARBA00004196"/>
    </source>
</evidence>
<evidence type="ECO:0000256" key="2">
    <source>
        <dbReference type="ARBA" id="ARBA00005695"/>
    </source>
</evidence>
<evidence type="ECO:0000313" key="7">
    <source>
        <dbReference type="Proteomes" id="UP001596413"/>
    </source>
</evidence>
<dbReference type="Gene3D" id="3.40.190.10">
    <property type="entry name" value="Periplasmic binding protein-like II"/>
    <property type="match status" value="1"/>
</dbReference>
<dbReference type="Pfam" id="PF00496">
    <property type="entry name" value="SBP_bac_5"/>
    <property type="match status" value="1"/>
</dbReference>
<comment type="subcellular location">
    <subcellularLocation>
        <location evidence="1">Cell envelope</location>
    </subcellularLocation>
</comment>